<evidence type="ECO:0000313" key="2">
    <source>
        <dbReference type="Proteomes" id="UP001597083"/>
    </source>
</evidence>
<keyword evidence="2" id="KW-1185">Reference proteome</keyword>
<comment type="caution">
    <text evidence="1">The sequence shown here is derived from an EMBL/GenBank/DDBJ whole genome shotgun (WGS) entry which is preliminary data.</text>
</comment>
<reference evidence="2" key="1">
    <citation type="journal article" date="2019" name="Int. J. Syst. Evol. Microbiol.">
        <title>The Global Catalogue of Microorganisms (GCM) 10K type strain sequencing project: providing services to taxonomists for standard genome sequencing and annotation.</title>
        <authorList>
            <consortium name="The Broad Institute Genomics Platform"/>
            <consortium name="The Broad Institute Genome Sequencing Center for Infectious Disease"/>
            <person name="Wu L."/>
            <person name="Ma J."/>
        </authorList>
    </citation>
    <scope>NUCLEOTIDE SEQUENCE [LARGE SCALE GENOMIC DNA]</scope>
    <source>
        <strain evidence="2">JCM 31696</strain>
    </source>
</reference>
<dbReference type="EMBL" id="JBHTIR010001021">
    <property type="protein sequence ID" value="MFD0852053.1"/>
    <property type="molecule type" value="Genomic_DNA"/>
</dbReference>
<accession>A0ABW3CCL6</accession>
<sequence length="124" mass="13262">MAEGLARDPLFVDMELADVVPVAARTAIKASMARTSQALGVPVYVIAIPNEMDSESYGSDGTFLNAMRKHVGRDGLYLLIDGDARLEGAAYGVPRDLSSGGLAFYLAGTGEDPEERFARLPERV</sequence>
<gene>
    <name evidence="1" type="ORF">ACFQ07_07465</name>
</gene>
<name>A0ABW3CCL6_9ACTN</name>
<protein>
    <submittedName>
        <fullName evidence="1">Uncharacterized protein</fullName>
    </submittedName>
</protein>
<feature type="non-terminal residue" evidence="1">
    <location>
        <position position="124"/>
    </location>
</feature>
<evidence type="ECO:0000313" key="1">
    <source>
        <dbReference type="EMBL" id="MFD0852053.1"/>
    </source>
</evidence>
<proteinExistence type="predicted"/>
<dbReference type="Proteomes" id="UP001597083">
    <property type="component" value="Unassembled WGS sequence"/>
</dbReference>
<organism evidence="1 2">
    <name type="scientific">Actinomadura adrarensis</name>
    <dbReference type="NCBI Taxonomy" id="1819600"/>
    <lineage>
        <taxon>Bacteria</taxon>
        <taxon>Bacillati</taxon>
        <taxon>Actinomycetota</taxon>
        <taxon>Actinomycetes</taxon>
        <taxon>Streptosporangiales</taxon>
        <taxon>Thermomonosporaceae</taxon>
        <taxon>Actinomadura</taxon>
    </lineage>
</organism>